<dbReference type="EMBL" id="LPHB01000019">
    <property type="protein sequence ID" value="KWA66658.1"/>
    <property type="molecule type" value="Genomic_DNA"/>
</dbReference>
<dbReference type="SUPFAM" id="SSF56059">
    <property type="entry name" value="Glutathione synthetase ATP-binding domain-like"/>
    <property type="match status" value="1"/>
</dbReference>
<proteinExistence type="predicted"/>
<keyword evidence="1" id="KW-0436">Ligase</keyword>
<dbReference type="Gene3D" id="3.30.470.20">
    <property type="entry name" value="ATP-grasp fold, B domain"/>
    <property type="match status" value="1"/>
</dbReference>
<comment type="caution">
    <text evidence="5">The sequence shown here is derived from an EMBL/GenBank/DDBJ whole genome shotgun (WGS) entry which is preliminary data.</text>
</comment>
<dbReference type="InterPro" id="IPR013815">
    <property type="entry name" value="ATP_grasp_subdomain_1"/>
</dbReference>
<dbReference type="Gene3D" id="3.30.1490.20">
    <property type="entry name" value="ATP-grasp fold, A domain"/>
    <property type="match status" value="1"/>
</dbReference>
<organism evidence="5">
    <name type="scientific">Burkholderia stagnalis</name>
    <dbReference type="NCBI Taxonomy" id="1503054"/>
    <lineage>
        <taxon>Bacteria</taxon>
        <taxon>Pseudomonadati</taxon>
        <taxon>Pseudomonadota</taxon>
        <taxon>Betaproteobacteria</taxon>
        <taxon>Burkholderiales</taxon>
        <taxon>Burkholderiaceae</taxon>
        <taxon>Burkholderia</taxon>
        <taxon>Burkholderia cepacia complex</taxon>
    </lineage>
</organism>
<evidence type="ECO:0000313" key="6">
    <source>
        <dbReference type="Proteomes" id="UP000068603"/>
    </source>
</evidence>
<dbReference type="InterPro" id="IPR003135">
    <property type="entry name" value="ATP-grasp_carboxylate-amine"/>
</dbReference>
<dbReference type="InterPro" id="IPR052032">
    <property type="entry name" value="ATP-dep_AA_Ligase"/>
</dbReference>
<protein>
    <submittedName>
        <fullName evidence="5">Biotin carboxylase</fullName>
    </submittedName>
</protein>
<dbReference type="PROSITE" id="PS50975">
    <property type="entry name" value="ATP_GRASP"/>
    <property type="match status" value="1"/>
</dbReference>
<keyword evidence="4" id="KW-0067">ATP-binding</keyword>
<dbReference type="GO" id="GO:0005524">
    <property type="term" value="F:ATP binding"/>
    <property type="evidence" value="ECO:0007669"/>
    <property type="project" value="UniProtKB-UniRule"/>
</dbReference>
<dbReference type="AlphaFoldDB" id="A0A107A3W3"/>
<dbReference type="GO" id="GO:0006164">
    <property type="term" value="P:purine nucleotide biosynthetic process"/>
    <property type="evidence" value="ECO:0007669"/>
    <property type="project" value="UniProtKB-KW"/>
</dbReference>
<gene>
    <name evidence="5" type="ORF">WT44_06280</name>
</gene>
<dbReference type="RefSeq" id="WP_059557721.1">
    <property type="nucleotide sequence ID" value="NZ_LOVT01000004.1"/>
</dbReference>
<sequence>MTTQSASTLLIVDYNLSRVDDVAHLARYARERYGARTVLIRSGPGERDRRICDDVIDLDPLADGFVDAALARLADIASDLRAGIVFSDNAVQQGAALLERLGLAVDSAPLAQGAFSKHAYRVAEHRVRALLEAQRVMVPDYAEAASVDDLRRFAADHPGGFVVKPSCEGNNRGVVVVRDGDSLEAAFSEVAPYLSRGVICEAFIPFAREFSFDGLGALSFTTEKVSATGRYPVEVAQILPSRLAAHEADTLTRAGRLANLLVGQRDGPFHNEIKLSDDGLRAAVVEPNRRPAGMKIWWLARWAYGVDLFHAWIDAAWGVAPPPTLPPPGRFAAAVMLGVAEDQSFSSQDVRIDASPLDDAIADTARMLGLSDGALQARSFEWLSTERRFVHAIARDNADFVALACITLEAGDADIRDVVATLRANWPAALDAACEARAAA</sequence>
<evidence type="ECO:0000256" key="2">
    <source>
        <dbReference type="ARBA" id="ARBA00022741"/>
    </source>
</evidence>
<evidence type="ECO:0000256" key="1">
    <source>
        <dbReference type="ARBA" id="ARBA00022598"/>
    </source>
</evidence>
<evidence type="ECO:0000313" key="5">
    <source>
        <dbReference type="EMBL" id="KWA66658.1"/>
    </source>
</evidence>
<dbReference type="STRING" id="1503054.WT74_18740"/>
<keyword evidence="3" id="KW-0658">Purine biosynthesis</keyword>
<dbReference type="PANTHER" id="PTHR43585:SF2">
    <property type="entry name" value="ATP-GRASP ENZYME FSQD"/>
    <property type="match status" value="1"/>
</dbReference>
<dbReference type="Proteomes" id="UP000068603">
    <property type="component" value="Unassembled WGS sequence"/>
</dbReference>
<evidence type="ECO:0000256" key="4">
    <source>
        <dbReference type="ARBA" id="ARBA00022840"/>
    </source>
</evidence>
<dbReference type="GO" id="GO:0016874">
    <property type="term" value="F:ligase activity"/>
    <property type="evidence" value="ECO:0007669"/>
    <property type="project" value="UniProtKB-KW"/>
</dbReference>
<keyword evidence="2" id="KW-0547">Nucleotide-binding</keyword>
<dbReference type="GO" id="GO:0046872">
    <property type="term" value="F:metal ion binding"/>
    <property type="evidence" value="ECO:0007669"/>
    <property type="project" value="InterPro"/>
</dbReference>
<dbReference type="PANTHER" id="PTHR43585">
    <property type="entry name" value="FUMIPYRROLE BIOSYNTHESIS PROTEIN C"/>
    <property type="match status" value="1"/>
</dbReference>
<dbReference type="InterPro" id="IPR011761">
    <property type="entry name" value="ATP-grasp"/>
</dbReference>
<evidence type="ECO:0000256" key="3">
    <source>
        <dbReference type="ARBA" id="ARBA00022755"/>
    </source>
</evidence>
<accession>A0A107A3W3</accession>
<dbReference type="Pfam" id="PF02222">
    <property type="entry name" value="ATP-grasp"/>
    <property type="match status" value="1"/>
</dbReference>
<reference evidence="5 6" key="1">
    <citation type="submission" date="2015-11" db="EMBL/GenBank/DDBJ databases">
        <title>Expanding the genomic diversity of Burkholderia species for the development of highly accurate diagnostics.</title>
        <authorList>
            <person name="Sahl J."/>
            <person name="Keim P."/>
            <person name="Wagner D."/>
        </authorList>
    </citation>
    <scope>NUCLEOTIDE SEQUENCE [LARGE SCALE GENOMIC DNA]</scope>
    <source>
        <strain evidence="5 6">MSMB1960WGS</strain>
    </source>
</reference>
<name>A0A107A3W3_9BURK</name>